<dbReference type="Proteomes" id="UP000184346">
    <property type="component" value="Unassembled WGS sequence"/>
</dbReference>
<sequence length="46" mass="5209">MIQAPQVCADPTRRHAQHDPDCCDNVCTCLRCLCRRHITSRAVASR</sequence>
<gene>
    <name evidence="1" type="ORF">SAMN02745148_03254</name>
</gene>
<dbReference type="AlphaFoldDB" id="A0A1M5DKS7"/>
<accession>A0A1M5DKS7</accession>
<protein>
    <submittedName>
        <fullName evidence="1">Uncharacterized protein</fullName>
    </submittedName>
</protein>
<dbReference type="EMBL" id="FQUJ01000018">
    <property type="protein sequence ID" value="SHF67501.1"/>
    <property type="molecule type" value="Genomic_DNA"/>
</dbReference>
<dbReference type="STRING" id="1121942.SAMN02745148_03254"/>
<keyword evidence="2" id="KW-1185">Reference proteome</keyword>
<evidence type="ECO:0000313" key="2">
    <source>
        <dbReference type="Proteomes" id="UP000184346"/>
    </source>
</evidence>
<organism evidence="1 2">
    <name type="scientific">Modicisalibacter ilicicola DSM 19980</name>
    <dbReference type="NCBI Taxonomy" id="1121942"/>
    <lineage>
        <taxon>Bacteria</taxon>
        <taxon>Pseudomonadati</taxon>
        <taxon>Pseudomonadota</taxon>
        <taxon>Gammaproteobacteria</taxon>
        <taxon>Oceanospirillales</taxon>
        <taxon>Halomonadaceae</taxon>
        <taxon>Modicisalibacter</taxon>
    </lineage>
</organism>
<evidence type="ECO:0000313" key="1">
    <source>
        <dbReference type="EMBL" id="SHF67501.1"/>
    </source>
</evidence>
<name>A0A1M5DKS7_9GAMM</name>
<reference evidence="1 2" key="1">
    <citation type="submission" date="2016-11" db="EMBL/GenBank/DDBJ databases">
        <authorList>
            <person name="Jaros S."/>
            <person name="Januszkiewicz K."/>
            <person name="Wedrychowicz H."/>
        </authorList>
    </citation>
    <scope>NUCLEOTIDE SEQUENCE [LARGE SCALE GENOMIC DNA]</scope>
    <source>
        <strain evidence="1 2">DSM 19980</strain>
    </source>
</reference>
<proteinExistence type="predicted"/>